<dbReference type="Proteomes" id="UP000321080">
    <property type="component" value="Unassembled WGS sequence"/>
</dbReference>
<reference evidence="3 4" key="1">
    <citation type="submission" date="2019-08" db="EMBL/GenBank/DDBJ databases">
        <title>Seonamhaeicola sediminis sp. nov., isolated from marine sediment.</title>
        <authorList>
            <person name="Cao W.R."/>
        </authorList>
    </citation>
    <scope>NUCLEOTIDE SEQUENCE [LARGE SCALE GENOMIC DNA]</scope>
    <source>
        <strain evidence="3 4">1505</strain>
    </source>
</reference>
<organism evidence="3 4">
    <name type="scientific">Seonamhaeicola maritimus</name>
    <dbReference type="NCBI Taxonomy" id="2591822"/>
    <lineage>
        <taxon>Bacteria</taxon>
        <taxon>Pseudomonadati</taxon>
        <taxon>Bacteroidota</taxon>
        <taxon>Flavobacteriia</taxon>
        <taxon>Flavobacteriales</taxon>
        <taxon>Flavobacteriaceae</taxon>
    </lineage>
</organism>
<evidence type="ECO:0000259" key="2">
    <source>
        <dbReference type="Pfam" id="PF19081"/>
    </source>
</evidence>
<evidence type="ECO:0000256" key="1">
    <source>
        <dbReference type="SAM" id="SignalP"/>
    </source>
</evidence>
<dbReference type="OrthoDB" id="1236981at2"/>
<name>A0A5C7GI34_9FLAO</name>
<dbReference type="InterPro" id="IPR026341">
    <property type="entry name" value="T9SS_type_B"/>
</dbReference>
<dbReference type="RefSeq" id="WP_147768996.1">
    <property type="nucleotide sequence ID" value="NZ_VRKQ01000010.1"/>
</dbReference>
<keyword evidence="4" id="KW-1185">Reference proteome</keyword>
<dbReference type="InterPro" id="IPR044023">
    <property type="entry name" value="Ig_7"/>
</dbReference>
<proteinExistence type="predicted"/>
<dbReference type="Pfam" id="PF19081">
    <property type="entry name" value="Ig_7"/>
    <property type="match status" value="1"/>
</dbReference>
<protein>
    <submittedName>
        <fullName evidence="3">Gliding motility-associated C-terminal domain-containing protein</fullName>
    </submittedName>
</protein>
<dbReference type="NCBIfam" id="TIGR04131">
    <property type="entry name" value="Bac_Flav_CTERM"/>
    <property type="match status" value="1"/>
</dbReference>
<dbReference type="Pfam" id="PF13585">
    <property type="entry name" value="CHU_C"/>
    <property type="match status" value="1"/>
</dbReference>
<dbReference type="EMBL" id="VRKQ01000010">
    <property type="protein sequence ID" value="TXG37470.1"/>
    <property type="molecule type" value="Genomic_DNA"/>
</dbReference>
<sequence length="1387" mass="145455">MKIKPSCRYVLRKASYILALLWSSFVTYGQCPTITDPIPTICDASGYTFADLSSDYATDNGNGIVWYSASIGGSSYNPNELVDEGTYYADDDSGTCGSRVSIVVNFQVNPSNQNLDQIYCSNENATIQTYIDDVLQPSIPVGGSVLIYYDFNLTNLSNASDLLISGAANYYIVFLDNVGCESQIEVGQIGVFTSPQDPSPPINQQFCSTANPMVGNLDAGTTSTNINWYENLDAFGNPIPPALSPLTPLVSGNTYYVQVDDIFCVSNSVAVTVTIDTPVDPGTSSTLEYCDDSLPIGDFDLFDELGGTPDTTGTWSGPLTTSNGHSGTVNISTLTTAGNYTFTYTVPSTGFCPDGVSTVVITVYETLTSGIPSGVNPATYCESQLPTNFDLGTLLSGQDSNGLWTQGTLSTDPVVTSPIDLSGLTVGTHNFTYSQNLAPSPCLEESITVQVVVLTDPNAGNAVNQTFCENDLAANSPFDLFNALDASQDHNNGTWTDSSNTTISNSIDITGFTVSGSPYTFNYTIDNGACSDTESITIIVEPAPESGIPVATFPEYCEGEAPSTYDLFDLLEGEDQTGTWYIGTDNTGATISNSVDLSGYTSGAYNFTFDVNAIGSCDDVLATVSVTINPLPNTGTPTPATFCENDLEANSPLSLLGQLSGQDAGGTWTDDDATSALSGTDVDLTLLAVGSYNFTYSITDTNGCSNSSTVVVTVEDAPESGTPNAPLEFCTIELTAGQTVNLFDLLEDEDQTGTWNDDDTTGALSNNTLTVDGLADGTYNFTYDVAAIGSCDDVLVTVSVIINDPPPPTASPTQSFCDAGTVGDIVVTGTNIQWYDQATGGTPLTGTIDLTDGGTYYASQTDPSTSCESSVRTLVTASVNQTPIAGNPGSAITECNTNSSIDLFSTLDGTQDAGGVWQDNDGTGAVSGNTLDGTMLATGTYNFTYFIAAVTPCLDASVDVILTIEEALNPGTPAAISLCGDSGTTDLFPLLGGADIGGAWSPTLASGTGVFDPVIDTAGVYTYSLDNNCGTVSSTVTVSVTQVANAGTDDSIIVCVADGPTDLFDFLGGADVGGTWSPALASGTGVFDPLADVDGDYTYTVPPTAPCTMESSATITVAVSDSVPPTVIDPNPSYCLVDNPAVADLDSNLSATGTIIWYTDATLTVVLQPTETLIDGEDYFATQTGASGCPSSTSVQITVTVNDSPMPTLADANMEYCINDAPTIMDLTTNITEYDSNANNVVWYDAETGGSVINDVLELSNGTTYYAVLVDPITGCESSTRLPVTPDLTACGEVVLPDGFSPNDDGVNDTYDYDNLDVLYPNFEIEIYNRYGNIVYKGNANTPRFNGKSNQSRTMGSGDLPVGVYFYIFNFNDGVNKPKQGRLYLNR</sequence>
<accession>A0A5C7GI34</accession>
<feature type="signal peptide" evidence="1">
    <location>
        <begin position="1"/>
        <end position="29"/>
    </location>
</feature>
<feature type="domain" description="Ig-like" evidence="2">
    <location>
        <begin position="805"/>
        <end position="880"/>
    </location>
</feature>
<evidence type="ECO:0000313" key="3">
    <source>
        <dbReference type="EMBL" id="TXG37470.1"/>
    </source>
</evidence>
<comment type="caution">
    <text evidence="3">The sequence shown here is derived from an EMBL/GenBank/DDBJ whole genome shotgun (WGS) entry which is preliminary data.</text>
</comment>
<evidence type="ECO:0000313" key="4">
    <source>
        <dbReference type="Proteomes" id="UP000321080"/>
    </source>
</evidence>
<gene>
    <name evidence="3" type="ORF">FUA22_13060</name>
</gene>
<feature type="chain" id="PRO_5022912348" evidence="1">
    <location>
        <begin position="30"/>
        <end position="1387"/>
    </location>
</feature>
<keyword evidence="1" id="KW-0732">Signal</keyword>